<dbReference type="RefSeq" id="WP_161790822.1">
    <property type="nucleotide sequence ID" value="NZ_CADFGF010000002.1"/>
</dbReference>
<reference evidence="8" key="2">
    <citation type="submission" date="2020-04" db="EMBL/GenBank/DDBJ databases">
        <authorList>
            <person name="Alexandrino P."/>
            <person name="Mendonca T."/>
            <person name="Guaman L."/>
            <person name="Cherix J."/>
            <person name="Lozano-Sakalauskas G."/>
            <person name="Fujita A."/>
            <person name="Filho E.R."/>
            <person name="Long P."/>
            <person name="Padilla G."/>
            <person name="Taciro M.K."/>
            <person name="Gomez J.G."/>
            <person name="Silva L.F."/>
            <person name="Torres M."/>
        </authorList>
    </citation>
    <scope>NUCLEOTIDE SEQUENCE</scope>
    <source>
        <strain evidence="8">LMG 19450</strain>
    </source>
</reference>
<proteinExistence type="inferred from homology"/>
<keyword evidence="3" id="KW-0732">Signal</keyword>
<evidence type="ECO:0000256" key="4">
    <source>
        <dbReference type="ARBA" id="ARBA00022861"/>
    </source>
</evidence>
<dbReference type="GO" id="GO:0090729">
    <property type="term" value="F:toxin activity"/>
    <property type="evidence" value="ECO:0007669"/>
    <property type="project" value="UniProtKB-KW"/>
</dbReference>
<accession>A0A8T6Z816</accession>
<dbReference type="GO" id="GO:0005615">
    <property type="term" value="C:extracellular space"/>
    <property type="evidence" value="ECO:0007669"/>
    <property type="project" value="InterPro"/>
</dbReference>
<dbReference type="Pfam" id="PF01375">
    <property type="entry name" value="Enterotoxin_a"/>
    <property type="match status" value="1"/>
</dbReference>
<evidence type="ECO:0000256" key="7">
    <source>
        <dbReference type="SAM" id="MobiDB-lite"/>
    </source>
</evidence>
<feature type="compositionally biased region" description="Polar residues" evidence="7">
    <location>
        <begin position="48"/>
        <end position="58"/>
    </location>
</feature>
<dbReference type="OrthoDB" id="8998393at2"/>
<evidence type="ECO:0000256" key="3">
    <source>
        <dbReference type="ARBA" id="ARBA00022729"/>
    </source>
</evidence>
<feature type="compositionally biased region" description="Low complexity" evidence="7">
    <location>
        <begin position="8"/>
        <end position="38"/>
    </location>
</feature>
<sequence length="924" mass="99456">MAVSATDSSSNYQNLYSNQEDQRNSDAGSSPSAPKAGAQDGETAGPPVNSNPRPTENAGSGGISGTENEPARSGTAETSRTDDARDSPSGAQAQTGADASPGSGRAPRQTVEPETGASPTFDAYRNSAFEYNGVSDLSLSQAAGQPDSMKDKCAGLVSVALEDVAGNKAPDLMTATDGIEARLSNPQTRQATIDHVNAAQERNRYAFNADLPGYEARPGEDDLTDGHDLVDEMRSQFSTRHTSSDARGSEEYTFAEVTLELAHSGGEDHAITVQRLHPSANYENDEYQLYDPNYGAFRYRSFDQLGGALTSMFNTGYPDLGGVVSARTSYFADTRTYRPYDDTLLDGPSPLSGNSSLAAVAGGPADHWQVPPNPELPPPPSFNPPPGPSGLQGHHDELKRDAGNPDPQASSVFYRPSTLSPEDVKKNQGFFATDTSLRNVNLDAHDAEVSAKSGVVDGSGYLGAFSDLDMAQRKLVAMGSQNGYVYDLAASPNMVDVAGSLGKGNARAPANGEVAAMGGLDWTQVRGWRQMNNGQLGEYHANPDYRWDVYDSMRTAGAHPELARFSPENPAWKDDAHKAFAKPVQEGGKTLYVPNEDPAVTQSRFFANARAKVGEAASNQASGMDYRGPLTIHPVWNNDAGAGPIRLEATTSQGVTWPYVDSYIGPNTDDQMTFGDDGRIHRYNDYNTALQIDSSGNAYWGAAPTDPNNTNGMFMYSDSRGLQHVEDGKWLTEGKSAYVPYVSHSGESGLAETQSWQLYDPRGKRVEPPMPRAEFKDGTAGSGAQLYQFYRDADSALPPGATRFVTRVPGSGGFQEQKFLSVDEQIKPGDVVATQNWLAKHNAALLFKDGFYAVADGDNALEVRNLGGTPVWRAEVDGAGQVKFHRFWNSLSSNYLMPARPWDQVVESEKRNTSLYARAGKTFM</sequence>
<evidence type="ECO:0000256" key="1">
    <source>
        <dbReference type="ARBA" id="ARBA00009092"/>
    </source>
</evidence>
<feature type="region of interest" description="Disordered" evidence="7">
    <location>
        <begin position="1"/>
        <end position="124"/>
    </location>
</feature>
<dbReference type="Gene3D" id="3.90.210.10">
    <property type="entry name" value="Heat-Labile Enterotoxin, subunit A"/>
    <property type="match status" value="1"/>
</dbReference>
<evidence type="ECO:0000256" key="2">
    <source>
        <dbReference type="ARBA" id="ARBA00022656"/>
    </source>
</evidence>
<evidence type="ECO:0000256" key="6">
    <source>
        <dbReference type="ARBA" id="ARBA00023157"/>
    </source>
</evidence>
<keyword evidence="4" id="KW-0260">Enterotoxin</keyword>
<dbReference type="AlphaFoldDB" id="A0A8T6Z816"/>
<name>A0A8T6Z816_9BURK</name>
<evidence type="ECO:0000313" key="8">
    <source>
        <dbReference type="EMBL" id="NLP60400.1"/>
    </source>
</evidence>
<dbReference type="SUPFAM" id="SSF56399">
    <property type="entry name" value="ADP-ribosylation"/>
    <property type="match status" value="1"/>
</dbReference>
<feature type="compositionally biased region" description="Basic and acidic residues" evidence="7">
    <location>
        <begin position="393"/>
        <end position="403"/>
    </location>
</feature>
<keyword evidence="9" id="KW-1185">Reference proteome</keyword>
<keyword evidence="2" id="KW-0800">Toxin</keyword>
<dbReference type="EMBL" id="JTDB02000001">
    <property type="protein sequence ID" value="NLP60400.1"/>
    <property type="molecule type" value="Genomic_DNA"/>
</dbReference>
<comment type="similarity">
    <text evidence="1">Belongs to the enterotoxin A family.</text>
</comment>
<feature type="region of interest" description="Disordered" evidence="7">
    <location>
        <begin position="343"/>
        <end position="420"/>
    </location>
</feature>
<organism evidence="8 9">
    <name type="scientific">Paraburkholderia sacchari</name>
    <dbReference type="NCBI Taxonomy" id="159450"/>
    <lineage>
        <taxon>Bacteria</taxon>
        <taxon>Pseudomonadati</taxon>
        <taxon>Pseudomonadota</taxon>
        <taxon>Betaproteobacteria</taxon>
        <taxon>Burkholderiales</taxon>
        <taxon>Burkholderiaceae</taxon>
        <taxon>Paraburkholderia</taxon>
    </lineage>
</organism>
<evidence type="ECO:0000313" key="9">
    <source>
        <dbReference type="Proteomes" id="UP000030460"/>
    </source>
</evidence>
<gene>
    <name evidence="8" type="ORF">NH14_004410</name>
</gene>
<dbReference type="InterPro" id="IPR001144">
    <property type="entry name" value="Enterotoxin_A"/>
</dbReference>
<feature type="compositionally biased region" description="Pro residues" evidence="7">
    <location>
        <begin position="371"/>
        <end position="388"/>
    </location>
</feature>
<comment type="caution">
    <text evidence="8">The sequence shown here is derived from an EMBL/GenBank/DDBJ whole genome shotgun (WGS) entry which is preliminary data.</text>
</comment>
<evidence type="ECO:0000256" key="5">
    <source>
        <dbReference type="ARBA" id="ARBA00023026"/>
    </source>
</evidence>
<keyword evidence="6" id="KW-1015">Disulfide bond</keyword>
<dbReference type="Proteomes" id="UP000030460">
    <property type="component" value="Unassembled WGS sequence"/>
</dbReference>
<reference evidence="8" key="1">
    <citation type="journal article" date="2015" name="Genome Announc.">
        <title>Draft Genome Sequence of the Polyhydroxyalkanoate-Producing Bacterium Burkholderia sacchari LMG 19450 Isolated from Brazilian Sugarcane Plantation Soil.</title>
        <authorList>
            <person name="Alexandrino P.M."/>
            <person name="Mendonca T.T."/>
            <person name="Guaman Bautista L.P."/>
            <person name="Cherix J."/>
            <person name="Lozano-Sakalauskas G.C."/>
            <person name="Fujita A."/>
            <person name="Ramos Filho E."/>
            <person name="Long P."/>
            <person name="Padilla G."/>
            <person name="Taciro M.K."/>
            <person name="Gomez J.G."/>
            <person name="Silva L.F."/>
        </authorList>
    </citation>
    <scope>NUCLEOTIDE SEQUENCE</scope>
    <source>
        <strain evidence="8">LMG 19450</strain>
    </source>
</reference>
<protein>
    <submittedName>
        <fullName evidence="8">Heat-labile enterotoxin A chain</fullName>
    </submittedName>
</protein>
<keyword evidence="5" id="KW-0843">Virulence</keyword>